<evidence type="ECO:0000259" key="9">
    <source>
        <dbReference type="PROSITE" id="PS50011"/>
    </source>
</evidence>
<feature type="cross-link" description="Glycyl lysine isopeptide (Lys-Gly) (interchain with G-Cter in SUMO2)" evidence="8">
    <location>
        <position position="135"/>
    </location>
</feature>
<dbReference type="AlphaFoldDB" id="A2DPA3"/>
<keyword evidence="3 7" id="KW-0547">Nucleotide-binding</keyword>
<evidence type="ECO:0000313" key="10">
    <source>
        <dbReference type="EMBL" id="EAY17803.1"/>
    </source>
</evidence>
<dbReference type="InParanoid" id="A2DPA3"/>
<dbReference type="FunFam" id="3.30.200.20:FF:000315">
    <property type="entry name" value="Calcium-dependent protein kinase 3"/>
    <property type="match status" value="1"/>
</dbReference>
<dbReference type="PROSITE" id="PS50011">
    <property type="entry name" value="PROTEIN_KINASE_DOM"/>
    <property type="match status" value="1"/>
</dbReference>
<dbReference type="eggNOG" id="KOG0575">
    <property type="taxonomic scope" value="Eukaryota"/>
</dbReference>
<evidence type="ECO:0000256" key="8">
    <source>
        <dbReference type="PIRSR" id="PIRSR630616-3"/>
    </source>
</evidence>
<dbReference type="InterPro" id="IPR000719">
    <property type="entry name" value="Prot_kinase_dom"/>
</dbReference>
<evidence type="ECO:0000256" key="1">
    <source>
        <dbReference type="ARBA" id="ARBA00022527"/>
    </source>
</evidence>
<gene>
    <name evidence="10" type="ORF">TVAG_016330</name>
</gene>
<dbReference type="InterPro" id="IPR008271">
    <property type="entry name" value="Ser/Thr_kinase_AS"/>
</dbReference>
<keyword evidence="5 7" id="KW-0067">ATP-binding</keyword>
<keyword evidence="1" id="KW-0723">Serine/threonine-protein kinase</keyword>
<dbReference type="FunFam" id="1.10.510.10:FF:002465">
    <property type="entry name" value="CAMK family protein kinase"/>
    <property type="match status" value="1"/>
</dbReference>
<sequence length="419" mass="47883">MLNLRSLHKENYRIESEIGRGSFGAVFKAFDKVNRQYVCIKQVEIQNTSQARLNKEIDIHSSLNHPNIVKFYGTYTDESYTYIVMEYCPNGSLYDSEKYRNHQIFSLDEARSILNDLGKAIQYMHNKAFIHHDIKPGNMLFDKNNHIKLCDFGLSTSLKDVNPTKKDMCGTLHYIAPEVLKQRAVSRACDIWSFGVILYTLLVGRFPFEADSQYEMAQKSMSADYSIPSFVDPVAADLINQCLSIEPKTRPSIDKVLEHQFFNPQPEINFKNPALKKDLICPFSKGTVTAKSTGELILDLDGRDEILKILPDVSVLVVQRDGNILKHFEMQNLPKKYLTRVNFAIDIVKKAQAQVPILIWHHTQGKFVMHGDMSIKLLRNNMWYDVDDSLPIIKSMKDIVSIVKNSSDPQFPIIIGSAN</sequence>
<keyword evidence="11" id="KW-1185">Reference proteome</keyword>
<dbReference type="Pfam" id="PF00069">
    <property type="entry name" value="Pkinase"/>
    <property type="match status" value="1"/>
</dbReference>
<evidence type="ECO:0000256" key="4">
    <source>
        <dbReference type="ARBA" id="ARBA00022777"/>
    </source>
</evidence>
<organism evidence="10 11">
    <name type="scientific">Trichomonas vaginalis (strain ATCC PRA-98 / G3)</name>
    <dbReference type="NCBI Taxonomy" id="412133"/>
    <lineage>
        <taxon>Eukaryota</taxon>
        <taxon>Metamonada</taxon>
        <taxon>Parabasalia</taxon>
        <taxon>Trichomonadida</taxon>
        <taxon>Trichomonadidae</taxon>
        <taxon>Trichomonas</taxon>
    </lineage>
</organism>
<dbReference type="Proteomes" id="UP000001542">
    <property type="component" value="Unassembled WGS sequence"/>
</dbReference>
<keyword evidence="4 10" id="KW-0418">Kinase</keyword>
<dbReference type="SMR" id="A2DPA3"/>
<evidence type="ECO:0000256" key="7">
    <source>
        <dbReference type="PIRSR" id="PIRSR630616-2"/>
    </source>
</evidence>
<evidence type="ECO:0000256" key="5">
    <source>
        <dbReference type="ARBA" id="ARBA00022840"/>
    </source>
</evidence>
<dbReference type="PROSITE" id="PS00108">
    <property type="entry name" value="PROTEIN_KINASE_ST"/>
    <property type="match status" value="1"/>
</dbReference>
<dbReference type="OrthoDB" id="248923at2759"/>
<dbReference type="InterPro" id="IPR011009">
    <property type="entry name" value="Kinase-like_dom_sf"/>
</dbReference>
<dbReference type="KEGG" id="tva:4775823"/>
<protein>
    <submittedName>
        <fullName evidence="10">CAMK family protein kinase</fullName>
    </submittedName>
</protein>
<proteinExistence type="predicted"/>
<dbReference type="GO" id="GO:0005524">
    <property type="term" value="F:ATP binding"/>
    <property type="evidence" value="ECO:0007669"/>
    <property type="project" value="UniProtKB-KW"/>
</dbReference>
<keyword evidence="2" id="KW-0808">Transferase</keyword>
<feature type="binding site" evidence="7">
    <location>
        <position position="151"/>
    </location>
    <ligand>
        <name>ATP</name>
        <dbReference type="ChEBI" id="CHEBI:30616"/>
    </ligand>
</feature>
<name>A2DPA3_TRIV3</name>
<reference evidence="10" key="1">
    <citation type="submission" date="2006-10" db="EMBL/GenBank/DDBJ databases">
        <authorList>
            <person name="Amadeo P."/>
            <person name="Zhao Q."/>
            <person name="Wortman J."/>
            <person name="Fraser-Liggett C."/>
            <person name="Carlton J."/>
        </authorList>
    </citation>
    <scope>NUCLEOTIDE SEQUENCE</scope>
    <source>
        <strain evidence="10">G3</strain>
    </source>
</reference>
<dbReference type="GO" id="GO:0005634">
    <property type="term" value="C:nucleus"/>
    <property type="evidence" value="ECO:0000318"/>
    <property type="project" value="GO_Central"/>
</dbReference>
<feature type="domain" description="Protein kinase" evidence="9">
    <location>
        <begin position="12"/>
        <end position="262"/>
    </location>
</feature>
<reference evidence="10" key="2">
    <citation type="journal article" date="2007" name="Science">
        <title>Draft genome sequence of the sexually transmitted pathogen Trichomonas vaginalis.</title>
        <authorList>
            <person name="Carlton J.M."/>
            <person name="Hirt R.P."/>
            <person name="Silva J.C."/>
            <person name="Delcher A.L."/>
            <person name="Schatz M."/>
            <person name="Zhao Q."/>
            <person name="Wortman J.R."/>
            <person name="Bidwell S.L."/>
            <person name="Alsmark U.C.M."/>
            <person name="Besteiro S."/>
            <person name="Sicheritz-Ponten T."/>
            <person name="Noel C.J."/>
            <person name="Dacks J.B."/>
            <person name="Foster P.G."/>
            <person name="Simillion C."/>
            <person name="Van de Peer Y."/>
            <person name="Miranda-Saavedra D."/>
            <person name="Barton G.J."/>
            <person name="Westrop G.D."/>
            <person name="Mueller S."/>
            <person name="Dessi D."/>
            <person name="Fiori P.L."/>
            <person name="Ren Q."/>
            <person name="Paulsen I."/>
            <person name="Zhang H."/>
            <person name="Bastida-Corcuera F.D."/>
            <person name="Simoes-Barbosa A."/>
            <person name="Brown M.T."/>
            <person name="Hayes R.D."/>
            <person name="Mukherjee M."/>
            <person name="Okumura C.Y."/>
            <person name="Schneider R."/>
            <person name="Smith A.J."/>
            <person name="Vanacova S."/>
            <person name="Villalvazo M."/>
            <person name="Haas B.J."/>
            <person name="Pertea M."/>
            <person name="Feldblyum T.V."/>
            <person name="Utterback T.R."/>
            <person name="Shu C.L."/>
            <person name="Osoegawa K."/>
            <person name="de Jong P.J."/>
            <person name="Hrdy I."/>
            <person name="Horvathova L."/>
            <person name="Zubacova Z."/>
            <person name="Dolezal P."/>
            <person name="Malik S.B."/>
            <person name="Logsdon J.M. Jr."/>
            <person name="Henze K."/>
            <person name="Gupta A."/>
            <person name="Wang C.C."/>
            <person name="Dunne R.L."/>
            <person name="Upcroft J.A."/>
            <person name="Upcroft P."/>
            <person name="White O."/>
            <person name="Salzberg S.L."/>
            <person name="Tang P."/>
            <person name="Chiu C.-H."/>
            <person name="Lee Y.-S."/>
            <person name="Embley T.M."/>
            <person name="Coombs G.H."/>
            <person name="Mottram J.C."/>
            <person name="Tachezy J."/>
            <person name="Fraser-Liggett C.M."/>
            <person name="Johnson P.J."/>
        </authorList>
    </citation>
    <scope>NUCLEOTIDE SEQUENCE [LARGE SCALE GENOMIC DNA]</scope>
    <source>
        <strain evidence="10">G3</strain>
    </source>
</reference>
<dbReference type="PANTHER" id="PTHR24350">
    <property type="entry name" value="SERINE/THREONINE-PROTEIN KINASE IAL-RELATED"/>
    <property type="match status" value="1"/>
</dbReference>
<dbReference type="SUPFAM" id="SSF56112">
    <property type="entry name" value="Protein kinase-like (PK-like)"/>
    <property type="match status" value="1"/>
</dbReference>
<dbReference type="EMBL" id="DS113226">
    <property type="protein sequence ID" value="EAY17803.1"/>
    <property type="molecule type" value="Genomic_DNA"/>
</dbReference>
<dbReference type="VEuPathDB" id="TrichDB:TVAG_016330"/>
<dbReference type="RefSeq" id="XP_001329938.1">
    <property type="nucleotide sequence ID" value="XM_001329903.1"/>
</dbReference>
<evidence type="ECO:0000256" key="3">
    <source>
        <dbReference type="ARBA" id="ARBA00022741"/>
    </source>
</evidence>
<evidence type="ECO:0000313" key="11">
    <source>
        <dbReference type="Proteomes" id="UP000001542"/>
    </source>
</evidence>
<dbReference type="InterPro" id="IPR030616">
    <property type="entry name" value="Aur-like"/>
</dbReference>
<dbReference type="GO" id="GO:0004674">
    <property type="term" value="F:protein serine/threonine kinase activity"/>
    <property type="evidence" value="ECO:0007669"/>
    <property type="project" value="UniProtKB-KW"/>
</dbReference>
<accession>A2DPA3</accession>
<evidence type="ECO:0000256" key="2">
    <source>
        <dbReference type="ARBA" id="ARBA00022679"/>
    </source>
</evidence>
<evidence type="ECO:0000256" key="6">
    <source>
        <dbReference type="PIRSR" id="PIRSR630616-1"/>
    </source>
</evidence>
<dbReference type="SMART" id="SM00220">
    <property type="entry name" value="S_TKc"/>
    <property type="match status" value="1"/>
</dbReference>
<dbReference type="Gene3D" id="1.10.510.10">
    <property type="entry name" value="Transferase(Phosphotransferase) domain 1"/>
    <property type="match status" value="1"/>
</dbReference>
<dbReference type="STRING" id="5722.A2DPA3"/>
<feature type="active site" description="Proton acceptor" evidence="6">
    <location>
        <position position="133"/>
    </location>
</feature>
<dbReference type="VEuPathDB" id="TrichDB:TVAGG3_0910270"/>
<feature type="binding site" evidence="7">
    <location>
        <position position="41"/>
    </location>
    <ligand>
        <name>ATP</name>
        <dbReference type="ChEBI" id="CHEBI:30616"/>
    </ligand>
</feature>